<accession>A0A133PYR4</accession>
<proteinExistence type="predicted"/>
<dbReference type="Proteomes" id="UP000070533">
    <property type="component" value="Unassembled WGS sequence"/>
</dbReference>
<dbReference type="EMBL" id="LRQG01000185">
    <property type="protein sequence ID" value="KXA35386.1"/>
    <property type="molecule type" value="Genomic_DNA"/>
</dbReference>
<reference evidence="2" key="1">
    <citation type="submission" date="2016-01" db="EMBL/GenBank/DDBJ databases">
        <authorList>
            <person name="Mitreva M."/>
            <person name="Pepin K.H."/>
            <person name="Mihindukulasuriya K.A."/>
            <person name="Fulton R."/>
            <person name="Fronick C."/>
            <person name="O'Laughlin M."/>
            <person name="Miner T."/>
            <person name="Herter B."/>
            <person name="Rosa B.A."/>
            <person name="Cordes M."/>
            <person name="Tomlinson C."/>
            <person name="Wollam A."/>
            <person name="Palsikar V.B."/>
            <person name="Mardis E.R."/>
            <person name="Wilson R.K."/>
        </authorList>
    </citation>
    <scope>NUCLEOTIDE SEQUENCE [LARGE SCALE GENOMIC DNA]</scope>
    <source>
        <strain evidence="2">MJR7716</strain>
    </source>
</reference>
<evidence type="ECO:0000313" key="1">
    <source>
        <dbReference type="EMBL" id="KXA35386.1"/>
    </source>
</evidence>
<protein>
    <submittedName>
        <fullName evidence="1">Uncharacterized protein</fullName>
    </submittedName>
</protein>
<gene>
    <name evidence="1" type="ORF">HMPREF3226_02074</name>
</gene>
<sequence length="40" mass="4612">MFYNTKGHLSPPHSLPFILRLISIENNNCQLTQTLKNNTL</sequence>
<name>A0A133PYR4_9BACT</name>
<organism evidence="1 2">
    <name type="scientific">Prevotella corporis</name>
    <dbReference type="NCBI Taxonomy" id="28128"/>
    <lineage>
        <taxon>Bacteria</taxon>
        <taxon>Pseudomonadati</taxon>
        <taxon>Bacteroidota</taxon>
        <taxon>Bacteroidia</taxon>
        <taxon>Bacteroidales</taxon>
        <taxon>Prevotellaceae</taxon>
        <taxon>Prevotella</taxon>
    </lineage>
</organism>
<dbReference type="PATRIC" id="fig|28128.5.peg.2135"/>
<dbReference type="AlphaFoldDB" id="A0A133PYR4"/>
<evidence type="ECO:0000313" key="2">
    <source>
        <dbReference type="Proteomes" id="UP000070533"/>
    </source>
</evidence>
<comment type="caution">
    <text evidence="1">The sequence shown here is derived from an EMBL/GenBank/DDBJ whole genome shotgun (WGS) entry which is preliminary data.</text>
</comment>
<keyword evidence="2" id="KW-1185">Reference proteome</keyword>